<dbReference type="EMBL" id="MJAT01000006">
    <property type="protein sequence ID" value="OEH86231.1"/>
    <property type="molecule type" value="Genomic_DNA"/>
</dbReference>
<reference evidence="1 2" key="1">
    <citation type="submission" date="2016-09" db="EMBL/GenBank/DDBJ databases">
        <title>Desulfuribacillus arsenicus sp. nov., an obligately anaerobic, dissimilatory arsenic- and antimonate-reducing bacterium isolated from anoxic sediments.</title>
        <authorList>
            <person name="Abin C.A."/>
            <person name="Hollibaugh J.T."/>
        </authorList>
    </citation>
    <scope>NUCLEOTIDE SEQUENCE [LARGE SCALE GENOMIC DNA]</scope>
    <source>
        <strain evidence="1 2">MLFW-2</strain>
    </source>
</reference>
<accession>A0A1E5L7W7</accession>
<dbReference type="AlphaFoldDB" id="A0A1E5L7W7"/>
<sequence>MAIPTASFPNSPGYQGESGVYIVLEDLDFIWSKQDIKVVRQLWNENVSIKEISKQVGREVDEVALLIMDQARKGIIKKRKNGVWGEVDAA</sequence>
<evidence type="ECO:0000313" key="1">
    <source>
        <dbReference type="EMBL" id="OEH86231.1"/>
    </source>
</evidence>
<name>A0A1E5L7W7_9FIRM</name>
<keyword evidence="2" id="KW-1185">Reference proteome</keyword>
<dbReference type="STRING" id="1390249.BHU72_11895"/>
<organism evidence="1 2">
    <name type="scientific">Desulfuribacillus stibiiarsenatis</name>
    <dbReference type="NCBI Taxonomy" id="1390249"/>
    <lineage>
        <taxon>Bacteria</taxon>
        <taxon>Bacillati</taxon>
        <taxon>Bacillota</taxon>
        <taxon>Desulfuribacillia</taxon>
        <taxon>Desulfuribacillales</taxon>
        <taxon>Desulfuribacillaceae</taxon>
        <taxon>Desulfuribacillus</taxon>
    </lineage>
</organism>
<gene>
    <name evidence="1" type="ORF">BHU72_11895</name>
</gene>
<dbReference type="Proteomes" id="UP000095255">
    <property type="component" value="Unassembled WGS sequence"/>
</dbReference>
<protein>
    <submittedName>
        <fullName evidence="1">Uncharacterized protein</fullName>
    </submittedName>
</protein>
<evidence type="ECO:0000313" key="2">
    <source>
        <dbReference type="Proteomes" id="UP000095255"/>
    </source>
</evidence>
<dbReference type="RefSeq" id="WP_069701459.1">
    <property type="nucleotide sequence ID" value="NZ_MJAT01000006.1"/>
</dbReference>
<proteinExistence type="predicted"/>
<comment type="caution">
    <text evidence="1">The sequence shown here is derived from an EMBL/GenBank/DDBJ whole genome shotgun (WGS) entry which is preliminary data.</text>
</comment>